<reference evidence="2" key="1">
    <citation type="journal article" date="2019" name="bioRxiv">
        <title>The Genome of the Zebra Mussel, Dreissena polymorpha: A Resource for Invasive Species Research.</title>
        <authorList>
            <person name="McCartney M.A."/>
            <person name="Auch B."/>
            <person name="Kono T."/>
            <person name="Mallez S."/>
            <person name="Zhang Y."/>
            <person name="Obille A."/>
            <person name="Becker A."/>
            <person name="Abrahante J.E."/>
            <person name="Garbe J."/>
            <person name="Badalamenti J.P."/>
            <person name="Herman A."/>
            <person name="Mangelson H."/>
            <person name="Liachko I."/>
            <person name="Sullivan S."/>
            <person name="Sone E.D."/>
            <person name="Koren S."/>
            <person name="Silverstein K.A.T."/>
            <person name="Beckman K.B."/>
            <person name="Gohl D.M."/>
        </authorList>
    </citation>
    <scope>NUCLEOTIDE SEQUENCE</scope>
    <source>
        <strain evidence="2">Duluth1</strain>
        <tissue evidence="2">Whole animal</tissue>
    </source>
</reference>
<reference evidence="2" key="2">
    <citation type="submission" date="2020-11" db="EMBL/GenBank/DDBJ databases">
        <authorList>
            <person name="McCartney M.A."/>
            <person name="Auch B."/>
            <person name="Kono T."/>
            <person name="Mallez S."/>
            <person name="Becker A."/>
            <person name="Gohl D.M."/>
            <person name="Silverstein K.A.T."/>
            <person name="Koren S."/>
            <person name="Bechman K.B."/>
            <person name="Herman A."/>
            <person name="Abrahante J.E."/>
            <person name="Garbe J."/>
        </authorList>
    </citation>
    <scope>NUCLEOTIDE SEQUENCE</scope>
    <source>
        <strain evidence="2">Duluth1</strain>
        <tissue evidence="2">Whole animal</tissue>
    </source>
</reference>
<organism evidence="2 3">
    <name type="scientific">Dreissena polymorpha</name>
    <name type="common">Zebra mussel</name>
    <name type="synonym">Mytilus polymorpha</name>
    <dbReference type="NCBI Taxonomy" id="45954"/>
    <lineage>
        <taxon>Eukaryota</taxon>
        <taxon>Metazoa</taxon>
        <taxon>Spiralia</taxon>
        <taxon>Lophotrochozoa</taxon>
        <taxon>Mollusca</taxon>
        <taxon>Bivalvia</taxon>
        <taxon>Autobranchia</taxon>
        <taxon>Heteroconchia</taxon>
        <taxon>Euheterodonta</taxon>
        <taxon>Imparidentia</taxon>
        <taxon>Neoheterodontei</taxon>
        <taxon>Myida</taxon>
        <taxon>Dreissenoidea</taxon>
        <taxon>Dreissenidae</taxon>
        <taxon>Dreissena</taxon>
    </lineage>
</organism>
<protein>
    <submittedName>
        <fullName evidence="2">Uncharacterized protein</fullName>
    </submittedName>
</protein>
<evidence type="ECO:0000313" key="2">
    <source>
        <dbReference type="EMBL" id="KAH3867321.1"/>
    </source>
</evidence>
<feature type="region of interest" description="Disordered" evidence="1">
    <location>
        <begin position="122"/>
        <end position="144"/>
    </location>
</feature>
<dbReference type="EMBL" id="JAIWYP010000002">
    <property type="protein sequence ID" value="KAH3867321.1"/>
    <property type="molecule type" value="Genomic_DNA"/>
</dbReference>
<accession>A0A9D4M0E2</accession>
<gene>
    <name evidence="2" type="ORF">DPMN_030447</name>
</gene>
<evidence type="ECO:0000256" key="1">
    <source>
        <dbReference type="SAM" id="MobiDB-lite"/>
    </source>
</evidence>
<proteinExistence type="predicted"/>
<name>A0A9D4M0E2_DREPO</name>
<comment type="caution">
    <text evidence="2">The sequence shown here is derived from an EMBL/GenBank/DDBJ whole genome shotgun (WGS) entry which is preliminary data.</text>
</comment>
<feature type="compositionally biased region" description="Polar residues" evidence="1">
    <location>
        <begin position="127"/>
        <end position="137"/>
    </location>
</feature>
<dbReference type="Proteomes" id="UP000828390">
    <property type="component" value="Unassembled WGS sequence"/>
</dbReference>
<keyword evidence="3" id="KW-1185">Reference proteome</keyword>
<evidence type="ECO:0000313" key="3">
    <source>
        <dbReference type="Proteomes" id="UP000828390"/>
    </source>
</evidence>
<dbReference type="AlphaFoldDB" id="A0A9D4M0E2"/>
<sequence length="182" mass="19494">MAPLAVTGRRLHPRDSFPSALSVLSTAVPGSLFKAIPSKFQACFITSPGKKPVLVRPVFPPHWWSRCPTIPVPLQTGPLAGPGQRALDDKQRVTSPLHLGEDSNPSSAEDVRLEGDGLSWISRATRRSSPQPKSSVGDSRLGRDAHAPAADRVLLKISSRFGLSTESLLPATHAVSTREIVV</sequence>